<dbReference type="InterPro" id="IPR011004">
    <property type="entry name" value="Trimer_LpxA-like_sf"/>
</dbReference>
<dbReference type="PROSITE" id="PS00101">
    <property type="entry name" value="HEXAPEP_TRANSFERASES"/>
    <property type="match status" value="1"/>
</dbReference>
<dbReference type="InterPro" id="IPR020573">
    <property type="entry name" value="UDP_GlcNAc_AcTrfase_non-rep"/>
</dbReference>
<evidence type="ECO:0000313" key="9">
    <source>
        <dbReference type="EMBL" id="ALA58275.1"/>
    </source>
</evidence>
<dbReference type="PATRIC" id="fig|42253.5.peg.1826"/>
<dbReference type="EC" id="2.3.1.191" evidence="7"/>
<keyword evidence="3 7" id="KW-0808">Transferase</keyword>
<dbReference type="KEGG" id="nmv:NITMOv2_1855"/>
<dbReference type="STRING" id="42253.NITMOv2_1855"/>
<accession>A0A0K2GBE5</accession>
<protein>
    <recommendedName>
        <fullName evidence="7">UDP-3-O-acylglucosamine N-acyltransferase</fullName>
        <ecNumber evidence="7">2.3.1.191</ecNumber>
    </recommendedName>
</protein>
<evidence type="ECO:0000313" key="10">
    <source>
        <dbReference type="Proteomes" id="UP000069205"/>
    </source>
</evidence>
<dbReference type="GO" id="GO:0016020">
    <property type="term" value="C:membrane"/>
    <property type="evidence" value="ECO:0007669"/>
    <property type="project" value="GOC"/>
</dbReference>
<keyword evidence="1 7" id="KW-0444">Lipid biosynthesis</keyword>
<dbReference type="GO" id="GO:0103118">
    <property type="term" value="F:UDP-3-O-[(3R)-3-hydroxyacyl]-glucosamine N-acyltransferase activity"/>
    <property type="evidence" value="ECO:0007669"/>
    <property type="project" value="UniProtKB-EC"/>
</dbReference>
<sequence length="363" mass="38275">MAIPRSAAPVTLSQIHSLVGGELHGDPGATITSLAGLQEATPSALCFIAGDKALKSPQNLRAGALLVHRRYPELAIPQIVVNHPLLAFAQVAQHFFVATPAPRGIAPEVSQGAGVRIGSDPSIWPFVTLGDRATIGNRVTLYPGVFVGADCAIGDDAVLYPNVVVREGCSLGARVIVHSGTVIGADGFGYVQHEGRHHKIPQLGGVVIEDDVEIGANVTIDRATLGDTIIKRGTKIDNLVQIAHNVSIGEDSILVAQVGIAGSTTVGHHVMIGGQAGLGDHLHVGDQVMIAARTGVNRSLERNQIVSGAPVMPHETWMKAQAVIPRLPELRQLVRNLEQRVAALEGRPREAAKTGDKKRRGKK</sequence>
<keyword evidence="10" id="KW-1185">Reference proteome</keyword>
<comment type="function">
    <text evidence="7">Catalyzes the N-acylation of UDP-3-O-acylglucosamine using 3-hydroxyacyl-ACP as the acyl donor. Is involved in the biosynthesis of lipid A, a phosphorylated glycolipid that anchors the lipopolysaccharide to the outer membrane of the cell.</text>
</comment>
<comment type="catalytic activity">
    <reaction evidence="7">
        <text>a UDP-3-O-[(3R)-3-hydroxyacyl]-alpha-D-glucosamine + a (3R)-hydroxyacyl-[ACP] = a UDP-2-N,3-O-bis[(3R)-3-hydroxyacyl]-alpha-D-glucosamine + holo-[ACP] + H(+)</text>
        <dbReference type="Rhea" id="RHEA:53836"/>
        <dbReference type="Rhea" id="RHEA-COMP:9685"/>
        <dbReference type="Rhea" id="RHEA-COMP:9945"/>
        <dbReference type="ChEBI" id="CHEBI:15378"/>
        <dbReference type="ChEBI" id="CHEBI:64479"/>
        <dbReference type="ChEBI" id="CHEBI:78827"/>
        <dbReference type="ChEBI" id="CHEBI:137740"/>
        <dbReference type="ChEBI" id="CHEBI:137748"/>
        <dbReference type="EC" id="2.3.1.191"/>
    </reaction>
</comment>
<evidence type="ECO:0000256" key="3">
    <source>
        <dbReference type="ARBA" id="ARBA00022679"/>
    </source>
</evidence>
<dbReference type="RefSeq" id="WP_053379467.1">
    <property type="nucleotide sequence ID" value="NZ_CP011801.1"/>
</dbReference>
<dbReference type="Proteomes" id="UP000069205">
    <property type="component" value="Chromosome"/>
</dbReference>
<evidence type="ECO:0000259" key="8">
    <source>
        <dbReference type="Pfam" id="PF04613"/>
    </source>
</evidence>
<name>A0A0K2GBE5_NITMO</name>
<dbReference type="GO" id="GO:0016410">
    <property type="term" value="F:N-acyltransferase activity"/>
    <property type="evidence" value="ECO:0007669"/>
    <property type="project" value="InterPro"/>
</dbReference>
<dbReference type="NCBIfam" id="TIGR01853">
    <property type="entry name" value="lipid_A_lpxD"/>
    <property type="match status" value="1"/>
</dbReference>
<dbReference type="AlphaFoldDB" id="A0A0K2GBE5"/>
<dbReference type="Pfam" id="PF14602">
    <property type="entry name" value="Hexapep_2"/>
    <property type="match status" value="1"/>
</dbReference>
<dbReference type="Gene3D" id="2.160.10.10">
    <property type="entry name" value="Hexapeptide repeat proteins"/>
    <property type="match status" value="1"/>
</dbReference>
<dbReference type="GO" id="GO:0009245">
    <property type="term" value="P:lipid A biosynthetic process"/>
    <property type="evidence" value="ECO:0007669"/>
    <property type="project" value="UniProtKB-UniRule"/>
</dbReference>
<dbReference type="InterPro" id="IPR018357">
    <property type="entry name" value="Hexapep_transf_CS"/>
</dbReference>
<feature type="active site" description="Proton acceptor" evidence="7">
    <location>
        <position position="244"/>
    </location>
</feature>
<comment type="pathway">
    <text evidence="7">Bacterial outer membrane biogenesis; LPS lipid A biosynthesis.</text>
</comment>
<evidence type="ECO:0000256" key="2">
    <source>
        <dbReference type="ARBA" id="ARBA00022556"/>
    </source>
</evidence>
<evidence type="ECO:0000256" key="5">
    <source>
        <dbReference type="ARBA" id="ARBA00023098"/>
    </source>
</evidence>
<keyword evidence="6 7" id="KW-0012">Acyltransferase</keyword>
<keyword evidence="4 7" id="KW-0677">Repeat</keyword>
<dbReference type="CDD" id="cd03352">
    <property type="entry name" value="LbH_LpxD"/>
    <property type="match status" value="1"/>
</dbReference>
<dbReference type="InterPro" id="IPR007691">
    <property type="entry name" value="LpxD"/>
</dbReference>
<gene>
    <name evidence="7 9" type="primary">lpxD</name>
    <name evidence="9" type="ORF">NITMOv2_1855</name>
</gene>
<dbReference type="NCBIfam" id="NF002060">
    <property type="entry name" value="PRK00892.1"/>
    <property type="match status" value="1"/>
</dbReference>
<reference evidence="9 10" key="1">
    <citation type="journal article" date="2015" name="Proc. Natl. Acad. Sci. U.S.A.">
        <title>Expanded metabolic versatility of ubiquitous nitrite-oxidizing bacteria from the genus Nitrospira.</title>
        <authorList>
            <person name="Koch H."/>
            <person name="Lucker S."/>
            <person name="Albertsen M."/>
            <person name="Kitzinger K."/>
            <person name="Herbold C."/>
            <person name="Spieck E."/>
            <person name="Nielsen P.H."/>
            <person name="Wagner M."/>
            <person name="Daims H."/>
        </authorList>
    </citation>
    <scope>NUCLEOTIDE SEQUENCE [LARGE SCALE GENOMIC DNA]</scope>
    <source>
        <strain evidence="9 10">NSP M-1</strain>
    </source>
</reference>
<feature type="domain" description="UDP-3-O-[3-hydroxymyristoyl] glucosamine N-acyltransferase non-repeat region" evidence="8">
    <location>
        <begin position="30"/>
        <end position="94"/>
    </location>
</feature>
<dbReference type="PANTHER" id="PTHR43378:SF2">
    <property type="entry name" value="UDP-3-O-ACYLGLUCOSAMINE N-ACYLTRANSFERASE 1, MITOCHONDRIAL-RELATED"/>
    <property type="match status" value="1"/>
</dbReference>
<dbReference type="UniPathway" id="UPA00973"/>
<dbReference type="Gene3D" id="3.40.1390.10">
    <property type="entry name" value="MurE/MurF, N-terminal domain"/>
    <property type="match status" value="1"/>
</dbReference>
<organism evidence="9 10">
    <name type="scientific">Nitrospira moscoviensis</name>
    <dbReference type="NCBI Taxonomy" id="42253"/>
    <lineage>
        <taxon>Bacteria</taxon>
        <taxon>Pseudomonadati</taxon>
        <taxon>Nitrospirota</taxon>
        <taxon>Nitrospiria</taxon>
        <taxon>Nitrospirales</taxon>
        <taxon>Nitrospiraceae</taxon>
        <taxon>Nitrospira</taxon>
    </lineage>
</organism>
<comment type="subunit">
    <text evidence="7">Homotrimer.</text>
</comment>
<dbReference type="HAMAP" id="MF_00523">
    <property type="entry name" value="LpxD"/>
    <property type="match status" value="1"/>
</dbReference>
<dbReference type="OrthoDB" id="9784739at2"/>
<dbReference type="InterPro" id="IPR001451">
    <property type="entry name" value="Hexapep"/>
</dbReference>
<evidence type="ECO:0000256" key="4">
    <source>
        <dbReference type="ARBA" id="ARBA00022737"/>
    </source>
</evidence>
<evidence type="ECO:0000256" key="6">
    <source>
        <dbReference type="ARBA" id="ARBA00023315"/>
    </source>
</evidence>
<dbReference type="EMBL" id="CP011801">
    <property type="protein sequence ID" value="ALA58275.1"/>
    <property type="molecule type" value="Genomic_DNA"/>
</dbReference>
<dbReference type="SUPFAM" id="SSF51161">
    <property type="entry name" value="Trimeric LpxA-like enzymes"/>
    <property type="match status" value="1"/>
</dbReference>
<dbReference type="Pfam" id="PF00132">
    <property type="entry name" value="Hexapep"/>
    <property type="match status" value="3"/>
</dbReference>
<dbReference type="Pfam" id="PF04613">
    <property type="entry name" value="LpxD"/>
    <property type="match status" value="1"/>
</dbReference>
<comment type="similarity">
    <text evidence="7">Belongs to the transferase hexapeptide repeat family. LpxD subfamily.</text>
</comment>
<keyword evidence="2 7" id="KW-0441">Lipid A biosynthesis</keyword>
<evidence type="ECO:0000256" key="1">
    <source>
        <dbReference type="ARBA" id="ARBA00022516"/>
    </source>
</evidence>
<dbReference type="PANTHER" id="PTHR43378">
    <property type="entry name" value="UDP-3-O-ACYLGLUCOSAMINE N-ACYLTRANSFERASE"/>
    <property type="match status" value="1"/>
</dbReference>
<proteinExistence type="inferred from homology"/>
<keyword evidence="5 7" id="KW-0443">Lipid metabolism</keyword>
<evidence type="ECO:0000256" key="7">
    <source>
        <dbReference type="HAMAP-Rule" id="MF_00523"/>
    </source>
</evidence>